<name>A0ABV8MRM6_9NEIS</name>
<feature type="compositionally biased region" description="Pro residues" evidence="1">
    <location>
        <begin position="195"/>
        <end position="205"/>
    </location>
</feature>
<reference evidence="4" key="1">
    <citation type="journal article" date="2019" name="Int. J. Syst. Evol. Microbiol.">
        <title>The Global Catalogue of Microorganisms (GCM) 10K type strain sequencing project: providing services to taxonomists for standard genome sequencing and annotation.</title>
        <authorList>
            <consortium name="The Broad Institute Genomics Platform"/>
            <consortium name="The Broad Institute Genome Sequencing Center for Infectious Disease"/>
            <person name="Wu L."/>
            <person name="Ma J."/>
        </authorList>
    </citation>
    <scope>NUCLEOTIDE SEQUENCE [LARGE SCALE GENOMIC DNA]</scope>
    <source>
        <strain evidence="4">LMG 29894</strain>
    </source>
</reference>
<keyword evidence="2" id="KW-0472">Membrane</keyword>
<protein>
    <submittedName>
        <fullName evidence="3">DUF58 domain-containing protein</fullName>
    </submittedName>
</protein>
<keyword evidence="2" id="KW-1133">Transmembrane helix</keyword>
<comment type="caution">
    <text evidence="3">The sequence shown here is derived from an EMBL/GenBank/DDBJ whole genome shotgun (WGS) entry which is preliminary data.</text>
</comment>
<gene>
    <name evidence="3" type="ORF">ACFOW7_10265</name>
</gene>
<feature type="region of interest" description="Disordered" evidence="1">
    <location>
        <begin position="194"/>
        <end position="215"/>
    </location>
</feature>
<evidence type="ECO:0000256" key="1">
    <source>
        <dbReference type="SAM" id="MobiDB-lite"/>
    </source>
</evidence>
<feature type="transmembrane region" description="Helical" evidence="2">
    <location>
        <begin position="42"/>
        <end position="62"/>
    </location>
</feature>
<dbReference type="Proteomes" id="UP001595791">
    <property type="component" value="Unassembled WGS sequence"/>
</dbReference>
<dbReference type="PANTHER" id="PTHR34351">
    <property type="entry name" value="SLR1927 PROTEIN-RELATED"/>
    <property type="match status" value="1"/>
</dbReference>
<proteinExistence type="predicted"/>
<dbReference type="PANTHER" id="PTHR34351:SF1">
    <property type="entry name" value="SLR1927 PROTEIN"/>
    <property type="match status" value="1"/>
</dbReference>
<dbReference type="RefSeq" id="WP_378163806.1">
    <property type="nucleotide sequence ID" value="NZ_JBHSBU010000001.1"/>
</dbReference>
<evidence type="ECO:0000313" key="3">
    <source>
        <dbReference type="EMBL" id="MFC4159731.1"/>
    </source>
</evidence>
<keyword evidence="2" id="KW-0812">Transmembrane</keyword>
<dbReference type="EMBL" id="JBHSBU010000001">
    <property type="protein sequence ID" value="MFC4159731.1"/>
    <property type="molecule type" value="Genomic_DNA"/>
</dbReference>
<evidence type="ECO:0000313" key="4">
    <source>
        <dbReference type="Proteomes" id="UP001595791"/>
    </source>
</evidence>
<feature type="transmembrane region" description="Helical" evidence="2">
    <location>
        <begin position="68"/>
        <end position="88"/>
    </location>
</feature>
<keyword evidence="4" id="KW-1185">Reference proteome</keyword>
<organism evidence="3 4">
    <name type="scientific">Chitinimonas lacunae</name>
    <dbReference type="NCBI Taxonomy" id="1963018"/>
    <lineage>
        <taxon>Bacteria</taxon>
        <taxon>Pseudomonadati</taxon>
        <taxon>Pseudomonadota</taxon>
        <taxon>Betaproteobacteria</taxon>
        <taxon>Neisseriales</taxon>
        <taxon>Chitinibacteraceae</taxon>
        <taxon>Chitinimonas</taxon>
    </lineage>
</organism>
<evidence type="ECO:0000256" key="2">
    <source>
        <dbReference type="SAM" id="Phobius"/>
    </source>
</evidence>
<sequence length="328" mass="36117">MLPSLERLLLSPFAGYWQRWLLRHHPRGGVTVRLTQKRVYIFLSRSGFVFIVMLLTILGGAINYDLALGYILAFLLGAMAIISIFHTFRNLLGLELTPGRVEAAFVGETARFEILVSNPSELARHHIELSYGEIKDSIDLAGRDSATVTLALPATERGWIKAPRLRLDTHWPIGVFHAWSYAFFEQRALAYPAPEADPPPLPPPVEGSGGGSSLRRGQDDFAGLRPFVPGDSLRRVAWKALSHDDGLMVKQFSGEAAPMLWLDWETLPPGLTTEHRLSRLCAWVLAAHARGLGWGLKLPGRELAPASGEAQLEASLAALALHGIREEA</sequence>
<accession>A0ABV8MRM6</accession>